<keyword evidence="2" id="KW-0238">DNA-binding</keyword>
<evidence type="ECO:0000313" key="5">
    <source>
        <dbReference type="EMBL" id="MFC4014077.1"/>
    </source>
</evidence>
<evidence type="ECO:0000313" key="6">
    <source>
        <dbReference type="Proteomes" id="UP001595851"/>
    </source>
</evidence>
<dbReference type="Pfam" id="PF01965">
    <property type="entry name" value="DJ-1_PfpI"/>
    <property type="match status" value="1"/>
</dbReference>
<dbReference type="SUPFAM" id="SSF46689">
    <property type="entry name" value="Homeodomain-like"/>
    <property type="match status" value="2"/>
</dbReference>
<dbReference type="Gene3D" id="1.10.10.60">
    <property type="entry name" value="Homeodomain-like"/>
    <property type="match status" value="1"/>
</dbReference>
<gene>
    <name evidence="5" type="ORF">ACFOY2_43100</name>
</gene>
<dbReference type="PANTHER" id="PTHR43130:SF3">
    <property type="entry name" value="HTH-TYPE TRANSCRIPTIONAL REGULATOR RV1931C"/>
    <property type="match status" value="1"/>
</dbReference>
<keyword evidence="3" id="KW-0804">Transcription</keyword>
<dbReference type="PANTHER" id="PTHR43130">
    <property type="entry name" value="ARAC-FAMILY TRANSCRIPTIONAL REGULATOR"/>
    <property type="match status" value="1"/>
</dbReference>
<dbReference type="RefSeq" id="WP_379533927.1">
    <property type="nucleotide sequence ID" value="NZ_JBHSBI010000032.1"/>
</dbReference>
<evidence type="ECO:0000256" key="3">
    <source>
        <dbReference type="ARBA" id="ARBA00023163"/>
    </source>
</evidence>
<dbReference type="PROSITE" id="PS01124">
    <property type="entry name" value="HTH_ARAC_FAMILY_2"/>
    <property type="match status" value="1"/>
</dbReference>
<dbReference type="InterPro" id="IPR052158">
    <property type="entry name" value="INH-QAR"/>
</dbReference>
<keyword evidence="6" id="KW-1185">Reference proteome</keyword>
<dbReference type="Pfam" id="PF12833">
    <property type="entry name" value="HTH_18"/>
    <property type="match status" value="1"/>
</dbReference>
<dbReference type="Gene3D" id="3.40.50.880">
    <property type="match status" value="1"/>
</dbReference>
<dbReference type="InterPro" id="IPR018062">
    <property type="entry name" value="HTH_AraC-typ_CS"/>
</dbReference>
<reference evidence="6" key="1">
    <citation type="journal article" date="2019" name="Int. J. Syst. Evol. Microbiol.">
        <title>The Global Catalogue of Microorganisms (GCM) 10K type strain sequencing project: providing services to taxonomists for standard genome sequencing and annotation.</title>
        <authorList>
            <consortium name="The Broad Institute Genomics Platform"/>
            <consortium name="The Broad Institute Genome Sequencing Center for Infectious Disease"/>
            <person name="Wu L."/>
            <person name="Ma J."/>
        </authorList>
    </citation>
    <scope>NUCLEOTIDE SEQUENCE [LARGE SCALE GENOMIC DNA]</scope>
    <source>
        <strain evidence="6">TBRC 1276</strain>
    </source>
</reference>
<dbReference type="PROSITE" id="PS00041">
    <property type="entry name" value="HTH_ARAC_FAMILY_1"/>
    <property type="match status" value="1"/>
</dbReference>
<dbReference type="InterPro" id="IPR009057">
    <property type="entry name" value="Homeodomain-like_sf"/>
</dbReference>
<name>A0ABV8GN42_9ACTN</name>
<dbReference type="SUPFAM" id="SSF52317">
    <property type="entry name" value="Class I glutamine amidotransferase-like"/>
    <property type="match status" value="1"/>
</dbReference>
<proteinExistence type="predicted"/>
<evidence type="ECO:0000256" key="2">
    <source>
        <dbReference type="ARBA" id="ARBA00023125"/>
    </source>
</evidence>
<dbReference type="Proteomes" id="UP001595851">
    <property type="component" value="Unassembled WGS sequence"/>
</dbReference>
<dbReference type="SMART" id="SM00342">
    <property type="entry name" value="HTH_ARAC"/>
    <property type="match status" value="1"/>
</dbReference>
<comment type="caution">
    <text evidence="5">The sequence shown here is derived from an EMBL/GenBank/DDBJ whole genome shotgun (WGS) entry which is preliminary data.</text>
</comment>
<keyword evidence="1" id="KW-0805">Transcription regulation</keyword>
<sequence length="322" mass="34446">MDERLVAVVGYDGAELIDIASVTTSLGMANQYGSLRVPYRIKLVTPGGRPITFPTGLTMQGGLALERVTGPFDTVLVSGGWGHEQAAANPLITAHVRRIARESRRIASVCTGATILAAAGLLDGRRVTTHWRWADRLAARHPPVKVDPDPIYIRDGNVITSAGVTSALDLSMALVEEDHGAELARTLARELVIYMQRPGNQAQMSIFTSAPPPGNDLVRRVTDHIGSHLDGDLSAVALAAEAGISVRHLTRLFLTHLAQTPAQYVRQARIEAAAHLLASTSLPMPRVAARCGFGSAETLRQVFTAKYGIAPSRFRSAHSSTA</sequence>
<organism evidence="5 6">
    <name type="scientific">Nonomuraea purpurea</name>
    <dbReference type="NCBI Taxonomy" id="1849276"/>
    <lineage>
        <taxon>Bacteria</taxon>
        <taxon>Bacillati</taxon>
        <taxon>Actinomycetota</taxon>
        <taxon>Actinomycetes</taxon>
        <taxon>Streptosporangiales</taxon>
        <taxon>Streptosporangiaceae</taxon>
        <taxon>Nonomuraea</taxon>
    </lineage>
</organism>
<dbReference type="EMBL" id="JBHSBI010000032">
    <property type="protein sequence ID" value="MFC4014077.1"/>
    <property type="molecule type" value="Genomic_DNA"/>
</dbReference>
<feature type="domain" description="HTH araC/xylS-type" evidence="4">
    <location>
        <begin position="219"/>
        <end position="317"/>
    </location>
</feature>
<evidence type="ECO:0000256" key="1">
    <source>
        <dbReference type="ARBA" id="ARBA00023015"/>
    </source>
</evidence>
<dbReference type="InterPro" id="IPR018060">
    <property type="entry name" value="HTH_AraC"/>
</dbReference>
<dbReference type="InterPro" id="IPR029062">
    <property type="entry name" value="Class_I_gatase-like"/>
</dbReference>
<dbReference type="InterPro" id="IPR002818">
    <property type="entry name" value="DJ-1/PfpI"/>
</dbReference>
<evidence type="ECO:0000259" key="4">
    <source>
        <dbReference type="PROSITE" id="PS01124"/>
    </source>
</evidence>
<accession>A0ABV8GN42</accession>
<protein>
    <submittedName>
        <fullName evidence="5">GlxA family transcriptional regulator</fullName>
    </submittedName>
</protein>
<dbReference type="CDD" id="cd03137">
    <property type="entry name" value="GATase1_AraC_1"/>
    <property type="match status" value="1"/>
</dbReference>